<evidence type="ECO:0000256" key="9">
    <source>
        <dbReference type="SAM" id="MobiDB-lite"/>
    </source>
</evidence>
<dbReference type="Proteomes" id="UP000318571">
    <property type="component" value="Chromosome 10"/>
</dbReference>
<accession>A0A553NFK6</accession>
<evidence type="ECO:0000256" key="7">
    <source>
        <dbReference type="ARBA" id="ARBA00023125"/>
    </source>
</evidence>
<feature type="compositionally biased region" description="Polar residues" evidence="9">
    <location>
        <begin position="595"/>
        <end position="616"/>
    </location>
</feature>
<dbReference type="GO" id="GO:0010521">
    <property type="term" value="F:telomerase inhibitor activity"/>
    <property type="evidence" value="ECO:0007669"/>
    <property type="project" value="TreeGrafter"/>
</dbReference>
<feature type="compositionally biased region" description="Low complexity" evidence="9">
    <location>
        <begin position="659"/>
        <end position="678"/>
    </location>
</feature>
<evidence type="ECO:0000259" key="11">
    <source>
        <dbReference type="Pfam" id="PF16686"/>
    </source>
</evidence>
<dbReference type="GO" id="GO:0098505">
    <property type="term" value="F:G-rich strand telomeric DNA binding"/>
    <property type="evidence" value="ECO:0007669"/>
    <property type="project" value="TreeGrafter"/>
</dbReference>
<gene>
    <name evidence="12" type="ORF">TCAL_14306</name>
</gene>
<keyword evidence="8" id="KW-0539">Nucleus</keyword>
<comment type="caution">
    <text evidence="12">The sequence shown here is derived from an EMBL/GenBank/DDBJ whole genome shotgun (WGS) entry which is preliminary data.</text>
</comment>
<dbReference type="GO" id="GO:0000783">
    <property type="term" value="C:nuclear telomere cap complex"/>
    <property type="evidence" value="ECO:0007669"/>
    <property type="project" value="TreeGrafter"/>
</dbReference>
<evidence type="ECO:0000256" key="2">
    <source>
        <dbReference type="ARBA" id="ARBA00004574"/>
    </source>
</evidence>
<feature type="region of interest" description="Disordered" evidence="9">
    <location>
        <begin position="191"/>
        <end position="213"/>
    </location>
</feature>
<evidence type="ECO:0000256" key="8">
    <source>
        <dbReference type="ARBA" id="ARBA00023242"/>
    </source>
</evidence>
<name>A0A553NFK6_TIGCA</name>
<feature type="compositionally biased region" description="Basic and acidic residues" evidence="9">
    <location>
        <begin position="630"/>
        <end position="645"/>
    </location>
</feature>
<evidence type="ECO:0000313" key="13">
    <source>
        <dbReference type="Proteomes" id="UP000318571"/>
    </source>
</evidence>
<feature type="region of interest" description="Disordered" evidence="9">
    <location>
        <begin position="593"/>
        <end position="726"/>
    </location>
</feature>
<sequence>MAAAKYRRVDLVRVHELPSPAQNASDLGHDVGVPRLATHGGTLPEILGKFSPIGEQPHDDELTRVLRPRPAVVMAQVEKIEPFYHARPGQFAAPLNDRQFYHVREVTPQGQWGWTYHLTTFGLYARNLADHVRVGDYVVIENPTVVTDPHPVASRGHDLSVWVGPTLQMDSKVTVLHLTFSGPLFSAHAGTRDMQRVEPETESNASFTLRLDDEDEVIEPARPAKAPNTPAQPPPPPKRIYVPINECTSIRKAEYNVWAVITRVSRPVSATKGQHLMAQVFIQDPECTGTYGYADYQFSLLGLKDDQFPPLEAGYVIRIHHMIVQEWNGAKNGRVYDARSVLVVPGGPNDPMQPICRAAAFEFTEPDEDRVQALRTWWHGYQNLVRGPGHGPVREKRFEEISEPGQFDIYCEIVDKKPVKGSHHSPQTLLTITDGTLNSLITLTKNPDSVDEKDTQELASEGTYDMEITVHGHEQDVVSPAQIGDLVLLKGVHAHHKALFDSQENEQCYGFFFTIPADQSGAKCLKIPDNHSRARQLKKRIQAIHEQSNKPQPHSEDMRSLEELMEEIGRSPSQPIDSQDTNMFPNSEIFEHVNPSASPIKSNVNSRLTNPSQSQDPGAKHARSSFAKATPKDTEPEPTDVRMDEDIPSVRNLPVTENDLTMDSSSQGSSSSTSLDSLPRPVVTRSRSKQTKKVSTGRPSVSKSRLNSTPSSPEEEDIFYSCPSQL</sequence>
<evidence type="ECO:0000256" key="5">
    <source>
        <dbReference type="ARBA" id="ARBA00022454"/>
    </source>
</evidence>
<feature type="domain" description="Telomeric single stranded DNA binding POT1/Cdc13" evidence="10">
    <location>
        <begin position="244"/>
        <end position="377"/>
    </location>
</feature>
<dbReference type="InterPro" id="IPR032042">
    <property type="entry name" value="POT1PC"/>
</dbReference>
<dbReference type="Pfam" id="PF02765">
    <property type="entry name" value="POT1"/>
    <property type="match status" value="1"/>
</dbReference>
<evidence type="ECO:0000256" key="4">
    <source>
        <dbReference type="ARBA" id="ARBA00015253"/>
    </source>
</evidence>
<dbReference type="AlphaFoldDB" id="A0A553NFK6"/>
<dbReference type="InterPro" id="IPR028389">
    <property type="entry name" value="POT1"/>
</dbReference>
<comment type="similarity">
    <text evidence="3">Belongs to the telombin family.</text>
</comment>
<dbReference type="SUPFAM" id="SSF50249">
    <property type="entry name" value="Nucleic acid-binding proteins"/>
    <property type="match status" value="2"/>
</dbReference>
<dbReference type="PANTHER" id="PTHR14513">
    <property type="entry name" value="PROTECTION OF TELOMERES 1"/>
    <property type="match status" value="1"/>
</dbReference>
<organism evidence="12 13">
    <name type="scientific">Tigriopus californicus</name>
    <name type="common">Marine copepod</name>
    <dbReference type="NCBI Taxonomy" id="6832"/>
    <lineage>
        <taxon>Eukaryota</taxon>
        <taxon>Metazoa</taxon>
        <taxon>Ecdysozoa</taxon>
        <taxon>Arthropoda</taxon>
        <taxon>Crustacea</taxon>
        <taxon>Multicrustacea</taxon>
        <taxon>Hexanauplia</taxon>
        <taxon>Copepoda</taxon>
        <taxon>Harpacticoida</taxon>
        <taxon>Harpacticidae</taxon>
        <taxon>Tigriopus</taxon>
    </lineage>
</organism>
<evidence type="ECO:0000256" key="6">
    <source>
        <dbReference type="ARBA" id="ARBA00022895"/>
    </source>
</evidence>
<dbReference type="PANTHER" id="PTHR14513:SF0">
    <property type="entry name" value="PROTECTION OF TELOMERES PROTEIN 1"/>
    <property type="match status" value="1"/>
</dbReference>
<dbReference type="GO" id="GO:0032210">
    <property type="term" value="P:regulation of telomere maintenance via telomerase"/>
    <property type="evidence" value="ECO:0007669"/>
    <property type="project" value="TreeGrafter"/>
</dbReference>
<evidence type="ECO:0000259" key="10">
    <source>
        <dbReference type="Pfam" id="PF02765"/>
    </source>
</evidence>
<keyword evidence="6" id="KW-0779">Telomere</keyword>
<feature type="domain" description="Protection of telomeres protein 1 ssDNA-binding" evidence="11">
    <location>
        <begin position="404"/>
        <end position="546"/>
    </location>
</feature>
<dbReference type="STRING" id="6832.A0A553NFK6"/>
<evidence type="ECO:0000313" key="12">
    <source>
        <dbReference type="EMBL" id="TRY64226.1"/>
    </source>
</evidence>
<keyword evidence="13" id="KW-1185">Reference proteome</keyword>
<dbReference type="Gene3D" id="2.40.50.140">
    <property type="entry name" value="Nucleic acid-binding proteins"/>
    <property type="match status" value="2"/>
</dbReference>
<dbReference type="InterPro" id="IPR011564">
    <property type="entry name" value="Telomer_end-bd_POT1/Cdc13"/>
</dbReference>
<dbReference type="EMBL" id="VCGU01000458">
    <property type="protein sequence ID" value="TRY64226.1"/>
    <property type="molecule type" value="Genomic_DNA"/>
</dbReference>
<keyword evidence="7" id="KW-0238">DNA-binding</keyword>
<comment type="subcellular location">
    <subcellularLocation>
        <location evidence="2">Chromosome</location>
        <location evidence="2">Telomere</location>
    </subcellularLocation>
    <subcellularLocation>
        <location evidence="1">Nucleus</location>
    </subcellularLocation>
</comment>
<protein>
    <recommendedName>
        <fullName evidence="4">Protection of telomeres protein 1</fullName>
    </recommendedName>
</protein>
<reference evidence="12 13" key="1">
    <citation type="journal article" date="2018" name="Nat. Ecol. Evol.">
        <title>Genomic signatures of mitonuclear coevolution across populations of Tigriopus californicus.</title>
        <authorList>
            <person name="Barreto F.S."/>
            <person name="Watson E.T."/>
            <person name="Lima T.G."/>
            <person name="Willett C.S."/>
            <person name="Edmands S."/>
            <person name="Li W."/>
            <person name="Burton R.S."/>
        </authorList>
    </citation>
    <scope>NUCLEOTIDE SEQUENCE [LARGE SCALE GENOMIC DNA]</scope>
    <source>
        <strain evidence="12 13">San Diego</strain>
    </source>
</reference>
<feature type="compositionally biased region" description="Polar residues" evidence="9">
    <location>
        <begin position="693"/>
        <end position="712"/>
    </location>
</feature>
<keyword evidence="5" id="KW-0158">Chromosome</keyword>
<evidence type="ECO:0000256" key="3">
    <source>
        <dbReference type="ARBA" id="ARBA00008442"/>
    </source>
</evidence>
<dbReference type="GO" id="GO:0016233">
    <property type="term" value="P:telomere capping"/>
    <property type="evidence" value="ECO:0007669"/>
    <property type="project" value="TreeGrafter"/>
</dbReference>
<proteinExistence type="inferred from homology"/>
<dbReference type="InterPro" id="IPR012340">
    <property type="entry name" value="NA-bd_OB-fold"/>
</dbReference>
<evidence type="ECO:0000256" key="1">
    <source>
        <dbReference type="ARBA" id="ARBA00004123"/>
    </source>
</evidence>
<dbReference type="Pfam" id="PF16686">
    <property type="entry name" value="POT1PC"/>
    <property type="match status" value="1"/>
</dbReference>